<dbReference type="SUPFAM" id="SSF56399">
    <property type="entry name" value="ADP-ribosylation"/>
    <property type="match status" value="1"/>
</dbReference>
<dbReference type="EMBL" id="VRLW01000001">
    <property type="protein sequence ID" value="KAA1259352.1"/>
    <property type="molecule type" value="Genomic_DNA"/>
</dbReference>
<comment type="caution">
    <text evidence="1">The sequence shown here is derived from an EMBL/GenBank/DDBJ whole genome shotgun (WGS) entry which is preliminary data.</text>
</comment>
<reference evidence="1 2" key="1">
    <citation type="submission" date="2019-08" db="EMBL/GenBank/DDBJ databases">
        <title>Deep-cultivation of Planctomycetes and their phenomic and genomic characterization uncovers novel biology.</title>
        <authorList>
            <person name="Wiegand S."/>
            <person name="Jogler M."/>
            <person name="Boedeker C."/>
            <person name="Pinto D."/>
            <person name="Vollmers J."/>
            <person name="Rivas-Marin E."/>
            <person name="Kohn T."/>
            <person name="Peeters S.H."/>
            <person name="Heuer A."/>
            <person name="Rast P."/>
            <person name="Oberbeckmann S."/>
            <person name="Bunk B."/>
            <person name="Jeske O."/>
            <person name="Meyerdierks A."/>
            <person name="Storesund J.E."/>
            <person name="Kallscheuer N."/>
            <person name="Luecker S."/>
            <person name="Lage O.M."/>
            <person name="Pohl T."/>
            <person name="Merkel B.J."/>
            <person name="Hornburger P."/>
            <person name="Mueller R.-W."/>
            <person name="Bruemmer F."/>
            <person name="Labrenz M."/>
            <person name="Spormann A.M."/>
            <person name="Op Den Camp H."/>
            <person name="Overmann J."/>
            <person name="Amann R."/>
            <person name="Jetten M.S.M."/>
            <person name="Mascher T."/>
            <person name="Medema M.H."/>
            <person name="Devos D.P."/>
            <person name="Kaster A.-K."/>
            <person name="Ovreas L."/>
            <person name="Rohde M."/>
            <person name="Galperin M.Y."/>
            <person name="Jogler C."/>
        </authorList>
    </citation>
    <scope>NUCLEOTIDE SEQUENCE [LARGE SCALE GENOMIC DNA]</scope>
    <source>
        <strain evidence="1 2">LF1</strain>
    </source>
</reference>
<protein>
    <recommendedName>
        <fullName evidence="3">Dihydroorotate dehydrogenase</fullName>
    </recommendedName>
</protein>
<dbReference type="Gene3D" id="3.20.170.20">
    <property type="entry name" value="Protein of unknown function DUF952"/>
    <property type="match status" value="1"/>
</dbReference>
<name>A0A5B1CGN8_9BACT</name>
<dbReference type="Pfam" id="PF06108">
    <property type="entry name" value="DUF952"/>
    <property type="match status" value="1"/>
</dbReference>
<evidence type="ECO:0000313" key="2">
    <source>
        <dbReference type="Proteomes" id="UP000322699"/>
    </source>
</evidence>
<dbReference type="AlphaFoldDB" id="A0A5B1CGN8"/>
<dbReference type="InterPro" id="IPR009297">
    <property type="entry name" value="DUF952"/>
</dbReference>
<dbReference type="PANTHER" id="PTHR34129">
    <property type="entry name" value="BLR1139 PROTEIN"/>
    <property type="match status" value="1"/>
</dbReference>
<gene>
    <name evidence="1" type="ORF">LF1_18840</name>
</gene>
<evidence type="ECO:0008006" key="3">
    <source>
        <dbReference type="Google" id="ProtNLM"/>
    </source>
</evidence>
<organism evidence="1 2">
    <name type="scientific">Rubripirellula obstinata</name>
    <dbReference type="NCBI Taxonomy" id="406547"/>
    <lineage>
        <taxon>Bacteria</taxon>
        <taxon>Pseudomonadati</taxon>
        <taxon>Planctomycetota</taxon>
        <taxon>Planctomycetia</taxon>
        <taxon>Pirellulales</taxon>
        <taxon>Pirellulaceae</taxon>
        <taxon>Rubripirellula</taxon>
    </lineage>
</organism>
<evidence type="ECO:0000313" key="1">
    <source>
        <dbReference type="EMBL" id="KAA1259352.1"/>
    </source>
</evidence>
<sequence>MDPNLLYKIIPATEWKAAEAAGSFGGSGIDLEDGFIHLSSAEQVSETLQKYFANQTGLVLLGIDAEALGTTLQWEPSRGGALFPHVYGEIPVSAVKSVEPIEN</sequence>
<proteinExistence type="predicted"/>
<dbReference type="Proteomes" id="UP000322699">
    <property type="component" value="Unassembled WGS sequence"/>
</dbReference>
<accession>A0A5B1CGN8</accession>
<dbReference type="PANTHER" id="PTHR34129:SF1">
    <property type="entry name" value="DUF952 DOMAIN-CONTAINING PROTEIN"/>
    <property type="match status" value="1"/>
</dbReference>
<dbReference type="RefSeq" id="WP_068264004.1">
    <property type="nucleotide sequence ID" value="NZ_LWSK01000054.1"/>
</dbReference>
<keyword evidence="2" id="KW-1185">Reference proteome</keyword>